<evidence type="ECO:0000313" key="4">
    <source>
        <dbReference type="Proteomes" id="UP001595075"/>
    </source>
</evidence>
<evidence type="ECO:0000313" key="3">
    <source>
        <dbReference type="EMBL" id="KAL2074911.1"/>
    </source>
</evidence>
<dbReference type="Pfam" id="PF26639">
    <property type="entry name" value="Het-6_barrel"/>
    <property type="match status" value="1"/>
</dbReference>
<dbReference type="PANTHER" id="PTHR24148">
    <property type="entry name" value="ANKYRIN REPEAT DOMAIN-CONTAINING PROTEIN 39 HOMOLOG-RELATED"/>
    <property type="match status" value="1"/>
</dbReference>
<dbReference type="InterPro" id="IPR052895">
    <property type="entry name" value="HetReg/Transcr_Mod"/>
</dbReference>
<dbReference type="EMBL" id="JAZHXI010000002">
    <property type="protein sequence ID" value="KAL2074911.1"/>
    <property type="molecule type" value="Genomic_DNA"/>
</dbReference>
<dbReference type="Proteomes" id="UP001595075">
    <property type="component" value="Unassembled WGS sequence"/>
</dbReference>
<reference evidence="3 4" key="1">
    <citation type="journal article" date="2024" name="Commun. Biol.">
        <title>Comparative genomic analysis of thermophilic fungi reveals convergent evolutionary adaptations and gene losses.</title>
        <authorList>
            <person name="Steindorff A.S."/>
            <person name="Aguilar-Pontes M.V."/>
            <person name="Robinson A.J."/>
            <person name="Andreopoulos B."/>
            <person name="LaButti K."/>
            <person name="Kuo A."/>
            <person name="Mondo S."/>
            <person name="Riley R."/>
            <person name="Otillar R."/>
            <person name="Haridas S."/>
            <person name="Lipzen A."/>
            <person name="Grimwood J."/>
            <person name="Schmutz J."/>
            <person name="Clum A."/>
            <person name="Reid I.D."/>
            <person name="Moisan M.C."/>
            <person name="Butler G."/>
            <person name="Nguyen T.T.M."/>
            <person name="Dewar K."/>
            <person name="Conant G."/>
            <person name="Drula E."/>
            <person name="Henrissat B."/>
            <person name="Hansel C."/>
            <person name="Singer S."/>
            <person name="Hutchinson M.I."/>
            <person name="de Vries R.P."/>
            <person name="Natvig D.O."/>
            <person name="Powell A.J."/>
            <person name="Tsang A."/>
            <person name="Grigoriev I.V."/>
        </authorList>
    </citation>
    <scope>NUCLEOTIDE SEQUENCE [LARGE SCALE GENOMIC DNA]</scope>
    <source>
        <strain evidence="3 4">CBS 494.80</strain>
    </source>
</reference>
<keyword evidence="1" id="KW-0812">Transmembrane</keyword>
<dbReference type="InterPro" id="IPR010730">
    <property type="entry name" value="HET"/>
</dbReference>
<gene>
    <name evidence="3" type="ORF">VTL71DRAFT_8691</name>
</gene>
<protein>
    <recommendedName>
        <fullName evidence="2">Heterokaryon incompatibility domain-containing protein</fullName>
    </recommendedName>
</protein>
<feature type="transmembrane region" description="Helical" evidence="1">
    <location>
        <begin position="53"/>
        <end position="72"/>
    </location>
</feature>
<keyword evidence="4" id="KW-1185">Reference proteome</keyword>
<evidence type="ECO:0000256" key="1">
    <source>
        <dbReference type="SAM" id="Phobius"/>
    </source>
</evidence>
<keyword evidence="1" id="KW-0472">Membrane</keyword>
<keyword evidence="1" id="KW-1133">Transmembrane helix</keyword>
<accession>A0ABR4D0K0</accession>
<evidence type="ECO:0000259" key="2">
    <source>
        <dbReference type="Pfam" id="PF06985"/>
    </source>
</evidence>
<proteinExistence type="predicted"/>
<feature type="domain" description="Heterokaryon incompatibility" evidence="2">
    <location>
        <begin position="174"/>
        <end position="328"/>
    </location>
</feature>
<organism evidence="3 4">
    <name type="scientific">Oculimacula yallundae</name>
    <dbReference type="NCBI Taxonomy" id="86028"/>
    <lineage>
        <taxon>Eukaryota</taxon>
        <taxon>Fungi</taxon>
        <taxon>Dikarya</taxon>
        <taxon>Ascomycota</taxon>
        <taxon>Pezizomycotina</taxon>
        <taxon>Leotiomycetes</taxon>
        <taxon>Helotiales</taxon>
        <taxon>Ploettnerulaceae</taxon>
        <taxon>Oculimacula</taxon>
    </lineage>
</organism>
<feature type="transmembrane region" description="Helical" evidence="1">
    <location>
        <begin position="25"/>
        <end position="46"/>
    </location>
</feature>
<sequence>MFSLLAEGRPFAVGITIFNFIQTDWTLSCFLQLTLCVGNIVLQVLLRQMLVTYPLVLVIFLAPPFHLIIWLLQIVSPASHLPQWLSLSLGGYLNFYRSWFAMAQPPPTANAYIWDDHPSRTQPEITSHYVYQPLQGFTNGTFHFRLLELLPSPDFWAPIQARLQQGPFNQSQPYEAISYCWGDAIDTWPIYLENKFLPIRINLFQALRRFRFQSGSRFIWVDAICIDQSNSTERSYQVAMMRAIYQHSQCTLIWLGPGTPATTGALEFVRGLLRIKSHLNDDESIATLSSASDSELAKYGLNSSNPQLHAYQLLETNPWFKRVWVIQEVALSLKASVTLGSCTVDWDDYCDARAFSIKINISPSSGSGDSIGDDLGLARSLVLQQSFVTHRLLPLILRFRHHEATDPRDKIFALYGLFRPSPYADLLIPNYNIPTALLYWKAARCMLTQDKSLDILGIPRRKSSATLLLPSWIPIWTKANGDDPISIPLRPEIILSEVPETLDGFCASGSTKYEIRISSDQTLLGVDGVLLGTLITLGIVWPKFSDVGQPLPERTKQIPTKYNSTAWVKQFPMFFNALHNWREIARPDLELRYGETGQTRYEAFWQTIIGGNFVLAFEGKNAVLLSFQSWERNLQAKKRYEWLWPVLINLSRFSSSIIQIPIVEILIWPLLPVLNPLARIVVRLFARWSDEVFPGKRDSHNLFRMAMSVTIGRRLAILEGDYIALVPGQAMLGDNIFLLKGGAAPIVLRKQGKNWEVVGEAYMPGVMHGELWEEGRCEPMWLA</sequence>
<dbReference type="PANTHER" id="PTHR24148:SF73">
    <property type="entry name" value="HET DOMAIN PROTEIN (AFU_ORTHOLOGUE AFUA_8G01020)"/>
    <property type="match status" value="1"/>
</dbReference>
<dbReference type="Pfam" id="PF06985">
    <property type="entry name" value="HET"/>
    <property type="match status" value="1"/>
</dbReference>
<comment type="caution">
    <text evidence="3">The sequence shown here is derived from an EMBL/GenBank/DDBJ whole genome shotgun (WGS) entry which is preliminary data.</text>
</comment>
<name>A0ABR4D0K0_9HELO</name>